<dbReference type="GO" id="GO:0005886">
    <property type="term" value="C:plasma membrane"/>
    <property type="evidence" value="ECO:0007669"/>
    <property type="project" value="UniProtKB-SubCell"/>
</dbReference>
<dbReference type="Gene3D" id="1.10.3720.10">
    <property type="entry name" value="MetI-like"/>
    <property type="match status" value="1"/>
</dbReference>
<feature type="transmembrane region" description="Helical" evidence="7">
    <location>
        <begin position="110"/>
        <end position="133"/>
    </location>
</feature>
<evidence type="ECO:0000256" key="5">
    <source>
        <dbReference type="ARBA" id="ARBA00022989"/>
    </source>
</evidence>
<dbReference type="InterPro" id="IPR050366">
    <property type="entry name" value="BP-dependent_transpt_permease"/>
</dbReference>
<dbReference type="RefSeq" id="WP_058379586.1">
    <property type="nucleotide sequence ID" value="NZ_CABPSI010000002.1"/>
</dbReference>
<gene>
    <name evidence="9" type="ORF">PIN31115_01935</name>
</gene>
<feature type="transmembrane region" description="Helical" evidence="7">
    <location>
        <begin position="196"/>
        <end position="221"/>
    </location>
</feature>
<dbReference type="PANTHER" id="PTHR43386">
    <property type="entry name" value="OLIGOPEPTIDE TRANSPORT SYSTEM PERMEASE PROTEIN APPC"/>
    <property type="match status" value="1"/>
</dbReference>
<evidence type="ECO:0000256" key="4">
    <source>
        <dbReference type="ARBA" id="ARBA00022692"/>
    </source>
</evidence>
<protein>
    <submittedName>
        <fullName evidence="9">Peptide ABC transporter permease</fullName>
    </submittedName>
</protein>
<evidence type="ECO:0000256" key="1">
    <source>
        <dbReference type="ARBA" id="ARBA00004651"/>
    </source>
</evidence>
<proteinExistence type="inferred from homology"/>
<comment type="subcellular location">
    <subcellularLocation>
        <location evidence="1 7">Cell membrane</location>
        <topology evidence="1 7">Multi-pass membrane protein</topology>
    </subcellularLocation>
</comment>
<dbReference type="Proteomes" id="UP000333828">
    <property type="component" value="Unassembled WGS sequence"/>
</dbReference>
<organism evidence="9 10">
    <name type="scientific">Pandoraea iniqua</name>
    <dbReference type="NCBI Taxonomy" id="2508288"/>
    <lineage>
        <taxon>Bacteria</taxon>
        <taxon>Pseudomonadati</taxon>
        <taxon>Pseudomonadota</taxon>
        <taxon>Betaproteobacteria</taxon>
        <taxon>Burkholderiales</taxon>
        <taxon>Burkholderiaceae</taxon>
        <taxon>Pandoraea</taxon>
    </lineage>
</organism>
<feature type="transmembrane region" description="Helical" evidence="7">
    <location>
        <begin position="241"/>
        <end position="264"/>
    </location>
</feature>
<evidence type="ECO:0000256" key="2">
    <source>
        <dbReference type="ARBA" id="ARBA00022448"/>
    </source>
</evidence>
<dbReference type="PANTHER" id="PTHR43386:SF25">
    <property type="entry name" value="PEPTIDE ABC TRANSPORTER PERMEASE PROTEIN"/>
    <property type="match status" value="1"/>
</dbReference>
<accession>A0A5E4UFQ3</accession>
<evidence type="ECO:0000313" key="10">
    <source>
        <dbReference type="Proteomes" id="UP000333828"/>
    </source>
</evidence>
<keyword evidence="2 7" id="KW-0813">Transport</keyword>
<evidence type="ECO:0000256" key="3">
    <source>
        <dbReference type="ARBA" id="ARBA00022475"/>
    </source>
</evidence>
<feature type="transmembrane region" description="Helical" evidence="7">
    <location>
        <begin position="15"/>
        <end position="35"/>
    </location>
</feature>
<feature type="transmembrane region" description="Helical" evidence="7">
    <location>
        <begin position="77"/>
        <end position="103"/>
    </location>
</feature>
<dbReference type="AlphaFoldDB" id="A0A5E4UFQ3"/>
<keyword evidence="6 7" id="KW-0472">Membrane</keyword>
<keyword evidence="5 7" id="KW-1133">Transmembrane helix</keyword>
<evidence type="ECO:0000259" key="8">
    <source>
        <dbReference type="PROSITE" id="PS50928"/>
    </source>
</evidence>
<keyword evidence="10" id="KW-1185">Reference proteome</keyword>
<feature type="transmembrane region" description="Helical" evidence="7">
    <location>
        <begin position="139"/>
        <end position="157"/>
    </location>
</feature>
<feature type="domain" description="ABC transmembrane type-1" evidence="8">
    <location>
        <begin position="75"/>
        <end position="264"/>
    </location>
</feature>
<dbReference type="Pfam" id="PF00528">
    <property type="entry name" value="BPD_transp_1"/>
    <property type="match status" value="1"/>
</dbReference>
<comment type="similarity">
    <text evidence="7">Belongs to the binding-protein-dependent transport system permease family.</text>
</comment>
<dbReference type="SUPFAM" id="SSF161098">
    <property type="entry name" value="MetI-like"/>
    <property type="match status" value="1"/>
</dbReference>
<dbReference type="CDD" id="cd06261">
    <property type="entry name" value="TM_PBP2"/>
    <property type="match status" value="1"/>
</dbReference>
<keyword evidence="3" id="KW-1003">Cell membrane</keyword>
<dbReference type="GO" id="GO:0055085">
    <property type="term" value="P:transmembrane transport"/>
    <property type="evidence" value="ECO:0007669"/>
    <property type="project" value="InterPro"/>
</dbReference>
<dbReference type="InterPro" id="IPR000515">
    <property type="entry name" value="MetI-like"/>
</dbReference>
<dbReference type="EMBL" id="CABPSI010000002">
    <property type="protein sequence ID" value="VVD97694.1"/>
    <property type="molecule type" value="Genomic_DNA"/>
</dbReference>
<evidence type="ECO:0000313" key="9">
    <source>
        <dbReference type="EMBL" id="VVD97694.1"/>
    </source>
</evidence>
<dbReference type="InterPro" id="IPR035906">
    <property type="entry name" value="MetI-like_sf"/>
</dbReference>
<dbReference type="PROSITE" id="PS50928">
    <property type="entry name" value="ABC_TM1"/>
    <property type="match status" value="1"/>
</dbReference>
<keyword evidence="4 7" id="KW-0812">Transmembrane</keyword>
<evidence type="ECO:0000256" key="6">
    <source>
        <dbReference type="ARBA" id="ARBA00023136"/>
    </source>
</evidence>
<reference evidence="9 10" key="1">
    <citation type="submission" date="2019-08" db="EMBL/GenBank/DDBJ databases">
        <authorList>
            <person name="Peeters C."/>
        </authorList>
    </citation>
    <scope>NUCLEOTIDE SEQUENCE [LARGE SCALE GENOMIC DNA]</scope>
    <source>
        <strain evidence="9 10">LMG 31115</strain>
    </source>
</reference>
<sequence>MTYLFSLLSVRRANLWIGGFLVGLLVLIAAVDLVYTPYNPVDVDLYARYAAPSAAHWFGTDAFGRDVLSRIMAGASLSLMVSVASVVLALAAGTLIGAIFGYVGGWPDRLAGMLVDALMAFPGLLLALGIMTVLGPSKWGVVLALGLAYTPSVSRIARGAVLSLRMRDYVEASRTMGNREAWTFVRHVLPHCVQPLLIFSTSLFGSALLAESALSFLGLGVPAPEPTWGGMLADGRSAIDQAFWVVLFPGAAISLALFGINLLGDAVRDLLDPRLKEVK</sequence>
<evidence type="ECO:0000256" key="7">
    <source>
        <dbReference type="RuleBase" id="RU363032"/>
    </source>
</evidence>
<name>A0A5E4UFQ3_9BURK</name>